<comment type="caution">
    <text evidence="2">The sequence shown here is derived from an EMBL/GenBank/DDBJ whole genome shotgun (WGS) entry which is preliminary data.</text>
</comment>
<reference evidence="2 3" key="1">
    <citation type="journal article" date="2018" name="Evol. Lett.">
        <title>Horizontal gene cluster transfer increased hallucinogenic mushroom diversity.</title>
        <authorList>
            <person name="Reynolds H.T."/>
            <person name="Vijayakumar V."/>
            <person name="Gluck-Thaler E."/>
            <person name="Korotkin H.B."/>
            <person name="Matheny P.B."/>
            <person name="Slot J.C."/>
        </authorList>
    </citation>
    <scope>NUCLEOTIDE SEQUENCE [LARGE SCALE GENOMIC DNA]</scope>
    <source>
        <strain evidence="2 3">2631</strain>
    </source>
</reference>
<dbReference type="EMBL" id="NHYD01002965">
    <property type="protein sequence ID" value="PPQ83818.1"/>
    <property type="molecule type" value="Genomic_DNA"/>
</dbReference>
<feature type="region of interest" description="Disordered" evidence="1">
    <location>
        <begin position="177"/>
        <end position="206"/>
    </location>
</feature>
<evidence type="ECO:0000313" key="2">
    <source>
        <dbReference type="EMBL" id="PPQ83818.1"/>
    </source>
</evidence>
<sequence>MDVCHVLTTLGKHGGSDCFVHLRQRFCVCSSSTAMTSKLLGSVIRGTLNFIMPAGPSIDEHSVLANETGTASVHEQSQQKNFKSETTKLGGGKDADSASSSTVTGKWMIEEGERSGKHRMMTRKVVDGTGASRTSSGRTSPMYIKDHTRKRKAVAQESAKELAWDVEALREQLHSSQRDLLESNLKSTNAKKRIRMLEGKKQTLAS</sequence>
<dbReference type="Proteomes" id="UP000283269">
    <property type="component" value="Unassembled WGS sequence"/>
</dbReference>
<proteinExistence type="predicted"/>
<feature type="compositionally biased region" description="Polar residues" evidence="1">
    <location>
        <begin position="67"/>
        <end position="81"/>
    </location>
</feature>
<organism evidence="2 3">
    <name type="scientific">Psilocybe cyanescens</name>
    <dbReference type="NCBI Taxonomy" id="93625"/>
    <lineage>
        <taxon>Eukaryota</taxon>
        <taxon>Fungi</taxon>
        <taxon>Dikarya</taxon>
        <taxon>Basidiomycota</taxon>
        <taxon>Agaricomycotina</taxon>
        <taxon>Agaricomycetes</taxon>
        <taxon>Agaricomycetidae</taxon>
        <taxon>Agaricales</taxon>
        <taxon>Agaricineae</taxon>
        <taxon>Strophariaceae</taxon>
        <taxon>Psilocybe</taxon>
    </lineage>
</organism>
<feature type="compositionally biased region" description="Basic and acidic residues" evidence="1">
    <location>
        <begin position="82"/>
        <end position="96"/>
    </location>
</feature>
<gene>
    <name evidence="2" type="ORF">CVT25_001032</name>
</gene>
<name>A0A409WZ68_PSICY</name>
<feature type="compositionally biased region" description="Basic and acidic residues" evidence="1">
    <location>
        <begin position="195"/>
        <end position="206"/>
    </location>
</feature>
<dbReference type="InParanoid" id="A0A409WZ68"/>
<protein>
    <submittedName>
        <fullName evidence="2">Uncharacterized protein</fullName>
    </submittedName>
</protein>
<accession>A0A409WZ68</accession>
<dbReference type="AlphaFoldDB" id="A0A409WZ68"/>
<keyword evidence="3" id="KW-1185">Reference proteome</keyword>
<evidence type="ECO:0000256" key="1">
    <source>
        <dbReference type="SAM" id="MobiDB-lite"/>
    </source>
</evidence>
<feature type="region of interest" description="Disordered" evidence="1">
    <location>
        <begin position="67"/>
        <end position="103"/>
    </location>
</feature>
<evidence type="ECO:0000313" key="3">
    <source>
        <dbReference type="Proteomes" id="UP000283269"/>
    </source>
</evidence>